<dbReference type="NCBIfam" id="NF005305">
    <property type="entry name" value="PRK06836.1"/>
    <property type="match status" value="1"/>
</dbReference>
<organism evidence="3">
    <name type="scientific">uncultured bacterium contig00077</name>
    <dbReference type="NCBI Taxonomy" id="1181555"/>
    <lineage>
        <taxon>Bacteria</taxon>
        <taxon>environmental samples</taxon>
    </lineage>
</organism>
<dbReference type="PANTHER" id="PTHR42691">
    <property type="entry name" value="ASPARTATE AMINOTRANSFERASE YHDR-RELATED"/>
    <property type="match status" value="1"/>
</dbReference>
<dbReference type="InterPro" id="IPR004839">
    <property type="entry name" value="Aminotransferase_I/II_large"/>
</dbReference>
<proteinExistence type="inferred from homology"/>
<dbReference type="Gene3D" id="3.40.640.10">
    <property type="entry name" value="Type I PLP-dependent aspartate aminotransferase-like (Major domain)"/>
    <property type="match status" value="1"/>
</dbReference>
<name>A0A806JZV0_9BACT</name>
<dbReference type="Gene3D" id="3.90.1150.10">
    <property type="entry name" value="Aspartate Aminotransferase, domain 1"/>
    <property type="match status" value="2"/>
</dbReference>
<dbReference type="CDD" id="cd00609">
    <property type="entry name" value="AAT_like"/>
    <property type="match status" value="1"/>
</dbReference>
<comment type="similarity">
    <text evidence="1">Belongs to the class-I pyridoxal-phosphate-dependent aminotransferase family.</text>
</comment>
<accession>A0A806JZV0</accession>
<dbReference type="EC" id="2.6.1.-" evidence="1"/>
<dbReference type="InterPro" id="IPR015422">
    <property type="entry name" value="PyrdxlP-dep_Trfase_small"/>
</dbReference>
<sequence>MALAKAVQDSLASSSMIRKMFEEGLQLKKQHGADKVFDFSLGNPDIDPPKEFHDVFVKFAQEDEKGSHGYMPNAGYMNVREALAKKVCREQNVNIDGCCIIMAAGAAGGLNTVFKAVCNPGDEVIVTKPFFVEYRAYAANHQVKLVEVEAKEDFDLDLSAIGAALNEKTAAVLINSPNNPTGKVYDASSLAALASLLEERGKKGRTVYLVSDEPYREIAYNVEVPPFLCCYKESIVVSSYSKNLSLPGERIGYIAVNPEISGREDILNGLIYCARVLGFVNAPALMQRIVAQLTEARVDVGIYERRRDAFMKVLDAAGIKYAVPQGAFYLFCQVPPKKSGATATDAEFVEHLKKYLILGVPGTGFGKSGWLRFAYCIDEKIISASGDAFKKAMADW</sequence>
<dbReference type="InterPro" id="IPR015421">
    <property type="entry name" value="PyrdxlP-dep_Trfase_major"/>
</dbReference>
<dbReference type="InterPro" id="IPR015424">
    <property type="entry name" value="PyrdxlP-dep_Trfase"/>
</dbReference>
<evidence type="ECO:0000259" key="2">
    <source>
        <dbReference type="Pfam" id="PF00155"/>
    </source>
</evidence>
<dbReference type="AlphaFoldDB" id="A0A806JZV0"/>
<keyword evidence="1 3" id="KW-0032">Aminotransferase</keyword>
<dbReference type="GO" id="GO:0008483">
    <property type="term" value="F:transaminase activity"/>
    <property type="evidence" value="ECO:0007669"/>
    <property type="project" value="UniProtKB-KW"/>
</dbReference>
<dbReference type="PANTHER" id="PTHR42691:SF1">
    <property type="entry name" value="ASPARTATE AMINOTRANSFERASE YHDR-RELATED"/>
    <property type="match status" value="1"/>
</dbReference>
<dbReference type="GO" id="GO:0030170">
    <property type="term" value="F:pyridoxal phosphate binding"/>
    <property type="evidence" value="ECO:0007669"/>
    <property type="project" value="InterPro"/>
</dbReference>
<feature type="domain" description="Aminotransferase class I/classII large" evidence="2">
    <location>
        <begin position="35"/>
        <end position="379"/>
    </location>
</feature>
<dbReference type="SUPFAM" id="SSF53383">
    <property type="entry name" value="PLP-dependent transferases"/>
    <property type="match status" value="1"/>
</dbReference>
<reference evidence="3" key="1">
    <citation type="submission" date="2012-03" db="EMBL/GenBank/DDBJ databases">
        <title>Functional metagenomics reveals considerable lignocellulase gene clusters in the gut microbiome of a wood-feeding higher termite.</title>
        <authorList>
            <person name="Liu N."/>
        </authorList>
    </citation>
    <scope>NUCLEOTIDE SEQUENCE</scope>
</reference>
<keyword evidence="1 3" id="KW-0808">Transferase</keyword>
<protein>
    <recommendedName>
        <fullName evidence="1">Aminotransferase</fullName>
        <ecNumber evidence="1">2.6.1.-</ecNumber>
    </recommendedName>
</protein>
<comment type="cofactor">
    <cofactor evidence="1">
        <name>pyridoxal 5'-phosphate</name>
        <dbReference type="ChEBI" id="CHEBI:597326"/>
    </cofactor>
</comment>
<dbReference type="InterPro" id="IPR004838">
    <property type="entry name" value="NHTrfase_class1_PyrdxlP-BS"/>
</dbReference>
<dbReference type="EMBL" id="JQ844191">
    <property type="protein sequence ID" value="AGS52393.1"/>
    <property type="molecule type" value="Genomic_DNA"/>
</dbReference>
<dbReference type="PROSITE" id="PS00105">
    <property type="entry name" value="AA_TRANSFER_CLASS_1"/>
    <property type="match status" value="1"/>
</dbReference>
<dbReference type="Pfam" id="PF00155">
    <property type="entry name" value="Aminotran_1_2"/>
    <property type="match status" value="1"/>
</dbReference>
<evidence type="ECO:0000256" key="1">
    <source>
        <dbReference type="RuleBase" id="RU000481"/>
    </source>
</evidence>
<evidence type="ECO:0000313" key="3">
    <source>
        <dbReference type="EMBL" id="AGS52393.1"/>
    </source>
</evidence>